<feature type="signal peptide" evidence="1">
    <location>
        <begin position="1"/>
        <end position="25"/>
    </location>
</feature>
<gene>
    <name evidence="2" type="ORF">ATT75_21020</name>
</gene>
<sequence length="105" mass="11640">MRSILKTYTTASLLLSLLLARTAPASDLYAGLANTKWQTYATTVRFVLQGSGATWGFQHQCDYVDGYDPTHWGSMAANYTNGALKSIIDGYPGVNEPERRYPEGW</sequence>
<evidence type="ECO:0000256" key="1">
    <source>
        <dbReference type="SAM" id="SignalP"/>
    </source>
</evidence>
<evidence type="ECO:0000313" key="2">
    <source>
        <dbReference type="EMBL" id="ECX6035216.1"/>
    </source>
</evidence>
<dbReference type="AlphaFoldDB" id="A0A619AK24"/>
<protein>
    <submittedName>
        <fullName evidence="2">Uncharacterized protein</fullName>
    </submittedName>
</protein>
<name>A0A619AK24_SALET</name>
<reference evidence="2" key="1">
    <citation type="submission" date="2018-07" db="EMBL/GenBank/DDBJ databases">
        <authorList>
            <consortium name="PulseNet: The National Subtyping Network for Foodborne Disease Surveillance"/>
            <person name="Tarr C.L."/>
            <person name="Trees E."/>
            <person name="Katz L.S."/>
            <person name="Carleton-Romer H.A."/>
            <person name="Stroika S."/>
            <person name="Kucerova Z."/>
            <person name="Roache K.F."/>
            <person name="Sabol A.L."/>
            <person name="Besser J."/>
            <person name="Gerner-Smidt P."/>
        </authorList>
    </citation>
    <scope>NUCLEOTIDE SEQUENCE</scope>
    <source>
        <strain evidence="2">PNUSAS001246</strain>
    </source>
</reference>
<keyword evidence="1" id="KW-0732">Signal</keyword>
<organism evidence="2">
    <name type="scientific">Salmonella enterica subsp. enterica serovar Panama</name>
    <dbReference type="NCBI Taxonomy" id="29472"/>
    <lineage>
        <taxon>Bacteria</taxon>
        <taxon>Pseudomonadati</taxon>
        <taxon>Pseudomonadota</taxon>
        <taxon>Gammaproteobacteria</taxon>
        <taxon>Enterobacterales</taxon>
        <taxon>Enterobacteriaceae</taxon>
        <taxon>Salmonella</taxon>
    </lineage>
</organism>
<proteinExistence type="predicted"/>
<accession>A0A619AK24</accession>
<comment type="caution">
    <text evidence="2">The sequence shown here is derived from an EMBL/GenBank/DDBJ whole genome shotgun (WGS) entry which is preliminary data.</text>
</comment>
<dbReference type="EMBL" id="AAKZQX010000045">
    <property type="protein sequence ID" value="ECX6035216.1"/>
    <property type="molecule type" value="Genomic_DNA"/>
</dbReference>
<feature type="chain" id="PRO_5026331096" evidence="1">
    <location>
        <begin position="26"/>
        <end position="105"/>
    </location>
</feature>